<dbReference type="RefSeq" id="WP_345381232.1">
    <property type="nucleotide sequence ID" value="NZ_BAABIC010000009.1"/>
</dbReference>
<protein>
    <submittedName>
        <fullName evidence="2">DUF1330 domain-containing protein</fullName>
    </submittedName>
</protein>
<keyword evidence="3" id="KW-1185">Reference proteome</keyword>
<dbReference type="SUPFAM" id="SSF54909">
    <property type="entry name" value="Dimeric alpha+beta barrel"/>
    <property type="match status" value="1"/>
</dbReference>
<dbReference type="Pfam" id="PF07045">
    <property type="entry name" value="DUF1330"/>
    <property type="match status" value="1"/>
</dbReference>
<dbReference type="EMBL" id="BAABIC010000009">
    <property type="protein sequence ID" value="GAA4692008.1"/>
    <property type="molecule type" value="Genomic_DNA"/>
</dbReference>
<dbReference type="Gene3D" id="3.30.70.100">
    <property type="match status" value="1"/>
</dbReference>
<evidence type="ECO:0000313" key="2">
    <source>
        <dbReference type="EMBL" id="GAA4692008.1"/>
    </source>
</evidence>
<proteinExistence type="predicted"/>
<gene>
    <name evidence="2" type="ORF">GCM10023215_31280</name>
</gene>
<dbReference type="InterPro" id="IPR010753">
    <property type="entry name" value="DUF1330"/>
</dbReference>
<dbReference type="PANTHER" id="PTHR41521:SF4">
    <property type="entry name" value="BLR0684 PROTEIN"/>
    <property type="match status" value="1"/>
</dbReference>
<dbReference type="PANTHER" id="PTHR41521">
    <property type="match status" value="1"/>
</dbReference>
<feature type="domain" description="DUF1330" evidence="1">
    <location>
        <begin position="2"/>
        <end position="95"/>
    </location>
</feature>
<comment type="caution">
    <text evidence="2">The sequence shown here is derived from an EMBL/GenBank/DDBJ whole genome shotgun (WGS) entry which is preliminary data.</text>
</comment>
<accession>A0ABP8WLW4</accession>
<evidence type="ECO:0000259" key="1">
    <source>
        <dbReference type="Pfam" id="PF07045"/>
    </source>
</evidence>
<reference evidence="3" key="1">
    <citation type="journal article" date="2019" name="Int. J. Syst. Evol. Microbiol.">
        <title>The Global Catalogue of Microorganisms (GCM) 10K type strain sequencing project: providing services to taxonomists for standard genome sequencing and annotation.</title>
        <authorList>
            <consortium name="The Broad Institute Genomics Platform"/>
            <consortium name="The Broad Institute Genome Sequencing Center for Infectious Disease"/>
            <person name="Wu L."/>
            <person name="Ma J."/>
        </authorList>
    </citation>
    <scope>NUCLEOTIDE SEQUENCE [LARGE SCALE GENOMIC DNA]</scope>
    <source>
        <strain evidence="3">JCM 18055</strain>
    </source>
</reference>
<name>A0ABP8WLW4_9PSEU</name>
<dbReference type="InterPro" id="IPR011008">
    <property type="entry name" value="Dimeric_a/b-barrel"/>
</dbReference>
<dbReference type="Proteomes" id="UP001500325">
    <property type="component" value="Unassembled WGS sequence"/>
</dbReference>
<organism evidence="2 3">
    <name type="scientific">Pseudonocardia yuanmonensis</name>
    <dbReference type="NCBI Taxonomy" id="1095914"/>
    <lineage>
        <taxon>Bacteria</taxon>
        <taxon>Bacillati</taxon>
        <taxon>Actinomycetota</taxon>
        <taxon>Actinomycetes</taxon>
        <taxon>Pseudonocardiales</taxon>
        <taxon>Pseudonocardiaceae</taxon>
        <taxon>Pseudonocardia</taxon>
    </lineage>
</organism>
<evidence type="ECO:0000313" key="3">
    <source>
        <dbReference type="Proteomes" id="UP001500325"/>
    </source>
</evidence>
<sequence>MTAYWVNTFTAIHDEERLRRYAELAGPAMRAAGGRFLARGNPVDLLEGDSALRTTIIEFPDPAAARAAYESEAYQEALRVLGDSATRRITVLQGVEDD</sequence>